<evidence type="ECO:0000256" key="3">
    <source>
        <dbReference type="ARBA" id="ARBA00022692"/>
    </source>
</evidence>
<protein>
    <submittedName>
        <fullName evidence="7">Branched-chain amino acid ABC transporter permease</fullName>
    </submittedName>
</protein>
<keyword evidence="8" id="KW-1185">Reference proteome</keyword>
<comment type="subcellular location">
    <subcellularLocation>
        <location evidence="1">Cell membrane</location>
        <topology evidence="1">Multi-pass membrane protein</topology>
    </subcellularLocation>
</comment>
<feature type="transmembrane region" description="Helical" evidence="6">
    <location>
        <begin position="155"/>
        <end position="174"/>
    </location>
</feature>
<dbReference type="InterPro" id="IPR001851">
    <property type="entry name" value="ABC_transp_permease"/>
</dbReference>
<gene>
    <name evidence="7" type="ORF">OKW52_22305</name>
</gene>
<dbReference type="InterPro" id="IPR043428">
    <property type="entry name" value="LivM-like"/>
</dbReference>
<name>A0ABT3H548_9RHOB</name>
<feature type="transmembrane region" description="Helical" evidence="6">
    <location>
        <begin position="204"/>
        <end position="224"/>
    </location>
</feature>
<keyword evidence="3 6" id="KW-0812">Transmembrane</keyword>
<accession>A0ABT3H548</accession>
<sequence length="317" mass="33210">MIRPLELLALALALGLGIAGGRLLDAGLLFLLCEMLVIFLMAQMWNLLAGYAGQVSLGHQVFVGLGAYLLFLIANATPLPVWLVLAGVPVIVGLLAIPLGMVMFHLKAAYFAIGMWVVAEIVMQLTLKLPFARGGMGLMLRPGGHPMQGYPEQSVFAVALVAAVGLMVALRIFLRTRAGLATLALRDNEAAASAAGVDVRRLHLVLFALTAAGCAAAGGLYYITTLYITPVDAFQLNWVVAMMVVTVIGGTGTLTGPALGTALLIGLREAMTAAGFSGDQYWIVMGLLSVVVLLVSPRGLWPALAGLALKIKKGSHP</sequence>
<proteinExistence type="predicted"/>
<evidence type="ECO:0000313" key="7">
    <source>
        <dbReference type="EMBL" id="MCW1934907.1"/>
    </source>
</evidence>
<keyword evidence="2" id="KW-1003">Cell membrane</keyword>
<keyword evidence="4 6" id="KW-1133">Transmembrane helix</keyword>
<feature type="transmembrane region" description="Helical" evidence="6">
    <location>
        <begin position="29"/>
        <end position="48"/>
    </location>
</feature>
<feature type="transmembrane region" description="Helical" evidence="6">
    <location>
        <begin position="108"/>
        <end position="127"/>
    </location>
</feature>
<dbReference type="PANTHER" id="PTHR30482">
    <property type="entry name" value="HIGH-AFFINITY BRANCHED-CHAIN AMINO ACID TRANSPORT SYSTEM PERMEASE"/>
    <property type="match status" value="1"/>
</dbReference>
<dbReference type="PANTHER" id="PTHR30482:SF17">
    <property type="entry name" value="ABC TRANSPORTER ATP-BINDING PROTEIN"/>
    <property type="match status" value="1"/>
</dbReference>
<evidence type="ECO:0000256" key="2">
    <source>
        <dbReference type="ARBA" id="ARBA00022475"/>
    </source>
</evidence>
<dbReference type="Pfam" id="PF02653">
    <property type="entry name" value="BPD_transp_2"/>
    <property type="match status" value="1"/>
</dbReference>
<evidence type="ECO:0000313" key="8">
    <source>
        <dbReference type="Proteomes" id="UP001208938"/>
    </source>
</evidence>
<dbReference type="EMBL" id="JAPDFL010000002">
    <property type="protein sequence ID" value="MCW1934907.1"/>
    <property type="molecule type" value="Genomic_DNA"/>
</dbReference>
<evidence type="ECO:0000256" key="5">
    <source>
        <dbReference type="ARBA" id="ARBA00023136"/>
    </source>
</evidence>
<dbReference type="CDD" id="cd06581">
    <property type="entry name" value="TM_PBP1_LivM_like"/>
    <property type="match status" value="1"/>
</dbReference>
<feature type="transmembrane region" description="Helical" evidence="6">
    <location>
        <begin position="236"/>
        <end position="260"/>
    </location>
</feature>
<feature type="transmembrane region" description="Helical" evidence="6">
    <location>
        <begin position="55"/>
        <end position="74"/>
    </location>
</feature>
<evidence type="ECO:0000256" key="1">
    <source>
        <dbReference type="ARBA" id="ARBA00004651"/>
    </source>
</evidence>
<keyword evidence="5 6" id="KW-0472">Membrane</keyword>
<dbReference type="Proteomes" id="UP001208938">
    <property type="component" value="Unassembled WGS sequence"/>
</dbReference>
<reference evidence="7 8" key="1">
    <citation type="submission" date="2022-10" db="EMBL/GenBank/DDBJ databases">
        <title>Pararhodobacter sp. nov., isolated from marine algae.</title>
        <authorList>
            <person name="Choi B.J."/>
            <person name="Kim J.M."/>
            <person name="Lee J.K."/>
            <person name="Choi D.G."/>
            <person name="Jeon C.O."/>
        </authorList>
    </citation>
    <scope>NUCLEOTIDE SEQUENCE [LARGE SCALE GENOMIC DNA]</scope>
    <source>
        <strain evidence="7 8">ZQ420</strain>
    </source>
</reference>
<organism evidence="7 8">
    <name type="scientific">Pararhodobacter zhoushanensis</name>
    <dbReference type="NCBI Taxonomy" id="2479545"/>
    <lineage>
        <taxon>Bacteria</taxon>
        <taxon>Pseudomonadati</taxon>
        <taxon>Pseudomonadota</taxon>
        <taxon>Alphaproteobacteria</taxon>
        <taxon>Rhodobacterales</taxon>
        <taxon>Paracoccaceae</taxon>
        <taxon>Pararhodobacter</taxon>
    </lineage>
</organism>
<feature type="transmembrane region" description="Helical" evidence="6">
    <location>
        <begin position="80"/>
        <end position="101"/>
    </location>
</feature>
<comment type="caution">
    <text evidence="7">The sequence shown here is derived from an EMBL/GenBank/DDBJ whole genome shotgun (WGS) entry which is preliminary data.</text>
</comment>
<evidence type="ECO:0000256" key="4">
    <source>
        <dbReference type="ARBA" id="ARBA00022989"/>
    </source>
</evidence>
<evidence type="ECO:0000256" key="6">
    <source>
        <dbReference type="SAM" id="Phobius"/>
    </source>
</evidence>
<dbReference type="RefSeq" id="WP_264507794.1">
    <property type="nucleotide sequence ID" value="NZ_JAPDFL010000002.1"/>
</dbReference>
<feature type="transmembrane region" description="Helical" evidence="6">
    <location>
        <begin position="281"/>
        <end position="301"/>
    </location>
</feature>